<comment type="caution">
    <text evidence="1">The sequence shown here is derived from an EMBL/GenBank/DDBJ whole genome shotgun (WGS) entry which is preliminary data.</text>
</comment>
<proteinExistence type="predicted"/>
<sequence length="148" mass="15392">MCGPDTSNRPRGGALAALASPASSPSLLHADLAFHTPNMPSCATATHARLTPSATWGDAQLSDLYVVVHSTGDLTRTARDCGYFCQFPLSSTGVAAAHQDGYIELPLQKPLSLEVGNGGIIGRRVSVLARARSADDVVLAEGIVGFNF</sequence>
<organism evidence="1 2">
    <name type="scientific">Sarocladium strictum</name>
    <name type="common">Black bundle disease fungus</name>
    <name type="synonym">Acremonium strictum</name>
    <dbReference type="NCBI Taxonomy" id="5046"/>
    <lineage>
        <taxon>Eukaryota</taxon>
        <taxon>Fungi</taxon>
        <taxon>Dikarya</taxon>
        <taxon>Ascomycota</taxon>
        <taxon>Pezizomycotina</taxon>
        <taxon>Sordariomycetes</taxon>
        <taxon>Hypocreomycetidae</taxon>
        <taxon>Hypocreales</taxon>
        <taxon>Sarocladiaceae</taxon>
        <taxon>Sarocladium</taxon>
    </lineage>
</organism>
<evidence type="ECO:0000313" key="1">
    <source>
        <dbReference type="EMBL" id="KAK0392026.1"/>
    </source>
</evidence>
<reference evidence="1" key="1">
    <citation type="submission" date="2022-10" db="EMBL/GenBank/DDBJ databases">
        <title>Determination and structural analysis of whole genome sequence of Sarocladium strictum F4-1.</title>
        <authorList>
            <person name="Hu L."/>
            <person name="Jiang Y."/>
        </authorList>
    </citation>
    <scope>NUCLEOTIDE SEQUENCE</scope>
    <source>
        <strain evidence="1">F4-1</strain>
    </source>
</reference>
<dbReference type="EMBL" id="JAPDFR010000001">
    <property type="protein sequence ID" value="KAK0392026.1"/>
    <property type="molecule type" value="Genomic_DNA"/>
</dbReference>
<keyword evidence="2" id="KW-1185">Reference proteome</keyword>
<protein>
    <submittedName>
        <fullName evidence="1">Uncharacterized protein</fullName>
    </submittedName>
</protein>
<gene>
    <name evidence="1" type="ORF">NLU13_1524</name>
</gene>
<accession>A0AA39LBW0</accession>
<dbReference type="AlphaFoldDB" id="A0AA39LBW0"/>
<evidence type="ECO:0000313" key="2">
    <source>
        <dbReference type="Proteomes" id="UP001175261"/>
    </source>
</evidence>
<name>A0AA39LBW0_SARSR</name>
<dbReference type="Proteomes" id="UP001175261">
    <property type="component" value="Unassembled WGS sequence"/>
</dbReference>